<dbReference type="RefSeq" id="WP_120034996.1">
    <property type="nucleotide sequence ID" value="NZ_QVMU01000031.1"/>
</dbReference>
<reference evidence="2 3" key="1">
    <citation type="submission" date="2018-08" db="EMBL/GenBank/DDBJ databases">
        <title>Vibrio isolated from the Eastern China Marginal Seas.</title>
        <authorList>
            <person name="Li Y."/>
        </authorList>
    </citation>
    <scope>NUCLEOTIDE SEQUENCE [LARGE SCALE GENOMIC DNA]</scope>
    <source>
        <strain evidence="2 3">BEI233</strain>
    </source>
</reference>
<protein>
    <submittedName>
        <fullName evidence="2">Uncharacterized protein</fullName>
    </submittedName>
</protein>
<evidence type="ECO:0000313" key="3">
    <source>
        <dbReference type="Proteomes" id="UP000273252"/>
    </source>
</evidence>
<dbReference type="EMBL" id="QVMU01000031">
    <property type="protein sequence ID" value="RJX65870.1"/>
    <property type="molecule type" value="Genomic_DNA"/>
</dbReference>
<feature type="transmembrane region" description="Helical" evidence="1">
    <location>
        <begin position="6"/>
        <end position="27"/>
    </location>
</feature>
<keyword evidence="1" id="KW-0472">Membrane</keyword>
<dbReference type="OrthoDB" id="9858610at2"/>
<keyword evidence="1" id="KW-0812">Transmembrane</keyword>
<proteinExistence type="predicted"/>
<sequence length="225" mass="25301">MYLPLLFEIASLIASFCLLFITLIIATKCVFPITPKHRLHRWSFTVGFSLAIGFQLSVIGINGWLLMLVMASCGLMAFGMLFRLQDSHTALLVVVPSALNPTQAHIHLRNPTDTFTKQTYHELPQLLTILSQQGFKTAVLTSPMFVKETGTRPIHRLTRILAKTIDNIDIQSSSCWKHPLGTASLLFAKYLQKTTTLKNTSIIHWPQITLSLKLAREGEVVNLRF</sequence>
<evidence type="ECO:0000256" key="1">
    <source>
        <dbReference type="SAM" id="Phobius"/>
    </source>
</evidence>
<keyword evidence="1" id="KW-1133">Transmembrane helix</keyword>
<name>A0A3A6QHI8_9VIBR</name>
<comment type="caution">
    <text evidence="2">The sequence shown here is derived from an EMBL/GenBank/DDBJ whole genome shotgun (WGS) entry which is preliminary data.</text>
</comment>
<gene>
    <name evidence="2" type="ORF">DZ860_21155</name>
</gene>
<dbReference type="Proteomes" id="UP000273252">
    <property type="component" value="Unassembled WGS sequence"/>
</dbReference>
<accession>A0A3A6QHI8</accession>
<organism evidence="2 3">
    <name type="scientific">Vibrio sinensis</name>
    <dbReference type="NCBI Taxonomy" id="2302434"/>
    <lineage>
        <taxon>Bacteria</taxon>
        <taxon>Pseudomonadati</taxon>
        <taxon>Pseudomonadota</taxon>
        <taxon>Gammaproteobacteria</taxon>
        <taxon>Vibrionales</taxon>
        <taxon>Vibrionaceae</taxon>
        <taxon>Vibrio</taxon>
    </lineage>
</organism>
<dbReference type="AlphaFoldDB" id="A0A3A6QHI8"/>
<evidence type="ECO:0000313" key="2">
    <source>
        <dbReference type="EMBL" id="RJX65870.1"/>
    </source>
</evidence>
<keyword evidence="3" id="KW-1185">Reference proteome</keyword>